<dbReference type="GO" id="GO:0005737">
    <property type="term" value="C:cytoplasm"/>
    <property type="evidence" value="ECO:0007669"/>
    <property type="project" value="TreeGrafter"/>
</dbReference>
<evidence type="ECO:0000313" key="9">
    <source>
        <dbReference type="EMBL" id="EEA08182.1"/>
    </source>
</evidence>
<dbReference type="RefSeq" id="XP_002142531.1">
    <property type="nucleotide sequence ID" value="XM_002142495.1"/>
</dbReference>
<dbReference type="STRING" id="441375.B6AIZ1"/>
<dbReference type="AlphaFoldDB" id="B6AIZ1"/>
<feature type="domain" description="SUN" evidence="8">
    <location>
        <begin position="480"/>
        <end position="670"/>
    </location>
</feature>
<dbReference type="OMA" id="TICNTEV"/>
<dbReference type="OrthoDB" id="266334at2759"/>
<name>B6AIZ1_CRYMR</name>
<feature type="region of interest" description="Disordered" evidence="5">
    <location>
        <begin position="1007"/>
        <end position="1029"/>
    </location>
</feature>
<dbReference type="InterPro" id="IPR045120">
    <property type="entry name" value="Suco/Slp1-like"/>
</dbReference>
<keyword evidence="3 6" id="KW-1133">Transmembrane helix</keyword>
<evidence type="ECO:0000259" key="8">
    <source>
        <dbReference type="PROSITE" id="PS51469"/>
    </source>
</evidence>
<dbReference type="InterPro" id="IPR012919">
    <property type="entry name" value="SUN_dom"/>
</dbReference>
<dbReference type="Pfam" id="PF07738">
    <property type="entry name" value="Sad1_UNC"/>
    <property type="match status" value="1"/>
</dbReference>
<evidence type="ECO:0000256" key="6">
    <source>
        <dbReference type="SAM" id="Phobius"/>
    </source>
</evidence>
<gene>
    <name evidence="9" type="ORF">CMU_011310</name>
</gene>
<keyword evidence="10" id="KW-1185">Reference proteome</keyword>
<dbReference type="GO" id="GO:0016020">
    <property type="term" value="C:membrane"/>
    <property type="evidence" value="ECO:0007669"/>
    <property type="project" value="InterPro"/>
</dbReference>
<dbReference type="GO" id="GO:0012505">
    <property type="term" value="C:endomembrane system"/>
    <property type="evidence" value="ECO:0007669"/>
    <property type="project" value="UniProtKB-SubCell"/>
</dbReference>
<evidence type="ECO:0000256" key="5">
    <source>
        <dbReference type="SAM" id="MobiDB-lite"/>
    </source>
</evidence>
<evidence type="ECO:0000256" key="2">
    <source>
        <dbReference type="ARBA" id="ARBA00022692"/>
    </source>
</evidence>
<feature type="chain" id="PRO_5002842483" description="SUN domain-containing protein" evidence="7">
    <location>
        <begin position="24"/>
        <end position="1029"/>
    </location>
</feature>
<proteinExistence type="predicted"/>
<organism evidence="9 10">
    <name type="scientific">Cryptosporidium muris (strain RN66)</name>
    <dbReference type="NCBI Taxonomy" id="441375"/>
    <lineage>
        <taxon>Eukaryota</taxon>
        <taxon>Sar</taxon>
        <taxon>Alveolata</taxon>
        <taxon>Apicomplexa</taxon>
        <taxon>Conoidasida</taxon>
        <taxon>Coccidia</taxon>
        <taxon>Eucoccidiorida</taxon>
        <taxon>Eimeriorina</taxon>
        <taxon>Cryptosporidiidae</taxon>
        <taxon>Cryptosporidium</taxon>
    </lineage>
</organism>
<dbReference type="EMBL" id="DS989737">
    <property type="protein sequence ID" value="EEA08182.1"/>
    <property type="molecule type" value="Genomic_DNA"/>
</dbReference>
<dbReference type="GeneID" id="6997606"/>
<keyword evidence="7" id="KW-0732">Signal</keyword>
<evidence type="ECO:0000256" key="4">
    <source>
        <dbReference type="ARBA" id="ARBA00023136"/>
    </source>
</evidence>
<dbReference type="PANTHER" id="PTHR12953:SF0">
    <property type="entry name" value="SUN DOMAIN-CONTAINING OSSIFICATION FACTOR"/>
    <property type="match status" value="1"/>
</dbReference>
<dbReference type="PANTHER" id="PTHR12953">
    <property type="entry name" value="MEMBRANE PROTEIN CH1 RELATED"/>
    <property type="match status" value="1"/>
</dbReference>
<dbReference type="Proteomes" id="UP000001460">
    <property type="component" value="Unassembled WGS sequence"/>
</dbReference>
<protein>
    <recommendedName>
        <fullName evidence="8">SUN domain-containing protein</fullName>
    </recommendedName>
</protein>
<dbReference type="eggNOG" id="KOG1396">
    <property type="taxonomic scope" value="Eukaryota"/>
</dbReference>
<evidence type="ECO:0000256" key="7">
    <source>
        <dbReference type="SAM" id="SignalP"/>
    </source>
</evidence>
<dbReference type="GO" id="GO:0034975">
    <property type="term" value="P:protein folding in endoplasmic reticulum"/>
    <property type="evidence" value="ECO:0007669"/>
    <property type="project" value="TreeGrafter"/>
</dbReference>
<keyword evidence="2 6" id="KW-0812">Transmembrane</keyword>
<accession>B6AIZ1</accession>
<dbReference type="VEuPathDB" id="CryptoDB:CMU_011310"/>
<evidence type="ECO:0000256" key="1">
    <source>
        <dbReference type="ARBA" id="ARBA00004308"/>
    </source>
</evidence>
<comment type="subcellular location">
    <subcellularLocation>
        <location evidence="1">Endomembrane system</location>
    </subcellularLocation>
</comment>
<dbReference type="PROSITE" id="PS51469">
    <property type="entry name" value="SUN"/>
    <property type="match status" value="1"/>
</dbReference>
<evidence type="ECO:0000313" key="10">
    <source>
        <dbReference type="Proteomes" id="UP000001460"/>
    </source>
</evidence>
<evidence type="ECO:0000256" key="3">
    <source>
        <dbReference type="ARBA" id="ARBA00022989"/>
    </source>
</evidence>
<reference evidence="9" key="1">
    <citation type="submission" date="2008-06" db="EMBL/GenBank/DDBJ databases">
        <authorList>
            <person name="Lorenzi H."/>
            <person name="Inman J."/>
            <person name="Miller J."/>
            <person name="Schobel S."/>
            <person name="Amedeo P."/>
            <person name="Caler E.V."/>
            <person name="da Silva J."/>
        </authorList>
    </citation>
    <scope>NUCLEOTIDE SEQUENCE [LARGE SCALE GENOMIC DNA]</scope>
    <source>
        <strain evidence="9">RN66</strain>
    </source>
</reference>
<keyword evidence="4 6" id="KW-0472">Membrane</keyword>
<feature type="transmembrane region" description="Helical" evidence="6">
    <location>
        <begin position="901"/>
        <end position="921"/>
    </location>
</feature>
<sequence>MGICKLLSLVFLIVSNFSIKCKCTDLGYSCNEIYREGFILYTNNSCPVSTSIRSNLLNTSGYTVSNNIRSNALDFSGYSKPTIEEKNNLMEDMEWKLENYTICNTEVYNANIIDYLKKQIHNKDKIYFTNLSPYSCRVSFLKKYNKMMISKRTLIIFQSYQRFVHLLDILSSRRPCPFCNGCKDTHLNKLPSWIPPILHKQLRSLNESLDYKLCYTLKNSPKIYSEILAILNNLKKLNSNVGNTSDIPIELRDILEDKTNLRLDEYPLIYFGDILNLFYEELRNNAVQSSVCRPFQYLYKCSWHPDYESKEILSNLRSVTKFMAICLDPSSKNRRLSSINTNDPNSTTVESIYISSNKIVPNDPIMFSTVNPTISISSNHTTLSDRSSDSSVTSINNNQSNIFKLNRNILKYPKDSKIKTSFPSSCEPPFFDNLIIPKLTKFSGDKSNNYHSHHHDKTNYNLCGFNNQKKSKILSSEEDAVVIDTALTNRNVIQGTSYLPQLAALHYDYASSASNSRLLDWSSDITHPKSIQSSDPDSYLLVPCYKPMWFIIGFPEDILVEYIALFSQEYFSSSYQDLEVLVSLVYPTKQWQSLGILRRDSKLSKEMFDIKPLCIRDNTDVKYQYNRDINVSNSNPCWIRYMQIRALSFYKEEGHYYCHLSRLQVFGNNVLSRLEAEINGERSNSIPLSGVESVKDVENRLRKYDINNFDHTANSEIFESTKSIVNFNSMKNDSNITKIELRNWIPTNLEDSMVSYRDKILGSHEVSSPLLYKITTADHPLLSFVNRVKYLEEKMSDLKLYIDTVYLNLNTSIYRIDKSLIELQKSIKYFEDTINSELNTTNVENMDILFIKQPLFTLSKIVKFIFYEDEEHNTRSLLDIISTKIVYIKSYIFSTFNIIKVNSNLILLIIAIIFILQIYMLQQLITLKKKLQNTLQFIKSYSLARTSHNFYDNLPLPTACKLQSNPEKLPDMSHMTRGYSIIDSDPKTSGVFLQNLKYDSLTKDSRICNNKSQDKTPPHNNKESLKSGD</sequence>
<feature type="signal peptide" evidence="7">
    <location>
        <begin position="1"/>
        <end position="23"/>
    </location>
</feature>